<dbReference type="CDD" id="cd07033">
    <property type="entry name" value="TPP_PYR_DXS_TK_like"/>
    <property type="match status" value="1"/>
</dbReference>
<dbReference type="AlphaFoldDB" id="A0A2Z4AGF2"/>
<dbReference type="SMART" id="SM00861">
    <property type="entry name" value="Transket_pyr"/>
    <property type="match status" value="1"/>
</dbReference>
<evidence type="ECO:0000256" key="3">
    <source>
        <dbReference type="ARBA" id="ARBA00011738"/>
    </source>
</evidence>
<comment type="cofactor">
    <cofactor evidence="10">
        <name>thiamine diphosphate</name>
        <dbReference type="ChEBI" id="CHEBI:58937"/>
    </cofactor>
    <text evidence="10">Binds 1 thiamine pyrophosphate per subunit.</text>
</comment>
<accession>A0A2Z4AGF2</accession>
<keyword evidence="7 10" id="KW-0784">Thiamine biosynthesis</keyword>
<keyword evidence="5 10" id="KW-0479">Metal-binding</keyword>
<dbReference type="GO" id="GO:0016114">
    <property type="term" value="P:terpenoid biosynthetic process"/>
    <property type="evidence" value="ECO:0007669"/>
    <property type="project" value="UniProtKB-UniRule"/>
</dbReference>
<evidence type="ECO:0000313" key="13">
    <source>
        <dbReference type="Proteomes" id="UP000247465"/>
    </source>
</evidence>
<keyword evidence="4 10" id="KW-0808">Transferase</keyword>
<dbReference type="HAMAP" id="MF_00315">
    <property type="entry name" value="DXP_synth"/>
    <property type="match status" value="1"/>
</dbReference>
<dbReference type="PANTHER" id="PTHR43322:SF5">
    <property type="entry name" value="1-DEOXY-D-XYLULOSE-5-PHOSPHATE SYNTHASE, CHLOROPLASTIC"/>
    <property type="match status" value="1"/>
</dbReference>
<dbReference type="NCBIfam" id="TIGR00204">
    <property type="entry name" value="dxs"/>
    <property type="match status" value="1"/>
</dbReference>
<keyword evidence="6 10" id="KW-0460">Magnesium</keyword>
<dbReference type="GO" id="GO:0009228">
    <property type="term" value="P:thiamine biosynthetic process"/>
    <property type="evidence" value="ECO:0007669"/>
    <property type="project" value="UniProtKB-UniRule"/>
</dbReference>
<evidence type="ECO:0000256" key="5">
    <source>
        <dbReference type="ARBA" id="ARBA00022723"/>
    </source>
</evidence>
<feature type="binding site" evidence="10">
    <location>
        <position position="368"/>
    </location>
    <ligand>
        <name>thiamine diphosphate</name>
        <dbReference type="ChEBI" id="CHEBI:58937"/>
    </ligand>
</feature>
<keyword evidence="8 10" id="KW-0786">Thiamine pyrophosphate</keyword>
<dbReference type="InterPro" id="IPR049557">
    <property type="entry name" value="Transketolase_CS"/>
</dbReference>
<dbReference type="Proteomes" id="UP000247465">
    <property type="component" value="Chromosome"/>
</dbReference>
<dbReference type="NCBIfam" id="NF003933">
    <property type="entry name" value="PRK05444.2-2"/>
    <property type="match status" value="1"/>
</dbReference>
<feature type="binding site" evidence="10">
    <location>
        <begin position="147"/>
        <end position="148"/>
    </location>
    <ligand>
        <name>thiamine diphosphate</name>
        <dbReference type="ChEBI" id="CHEBI:58937"/>
    </ligand>
</feature>
<dbReference type="UniPathway" id="UPA00064">
    <property type="reaction ID" value="UER00091"/>
</dbReference>
<dbReference type="PANTHER" id="PTHR43322">
    <property type="entry name" value="1-D-DEOXYXYLULOSE 5-PHOSPHATE SYNTHASE-RELATED"/>
    <property type="match status" value="1"/>
</dbReference>
<feature type="binding site" evidence="10">
    <location>
        <position position="175"/>
    </location>
    <ligand>
        <name>thiamine diphosphate</name>
        <dbReference type="ChEBI" id="CHEBI:58937"/>
    </ligand>
</feature>
<dbReference type="InterPro" id="IPR033248">
    <property type="entry name" value="Transketolase_C"/>
</dbReference>
<evidence type="ECO:0000256" key="6">
    <source>
        <dbReference type="ARBA" id="ARBA00022842"/>
    </source>
</evidence>
<comment type="pathway">
    <text evidence="1 10">Metabolic intermediate biosynthesis; 1-deoxy-D-xylulose 5-phosphate biosynthesis; 1-deoxy-D-xylulose 5-phosphate from D-glyceraldehyde 3-phosphate and pyruvate: step 1/1.</text>
</comment>
<sequence length="638" mass="69915">MAILHEINEPSDIRKLTQHELVKLADEIREELIEVTSVNGGHLGPNLGVVELTLALHRVFDSPRDKFTFDVSHQGYVHKLLTGRQGDGFKNIRMTGGVSGFLCRTESAHDSYGAGHAGTGLSAAIGMAVARDIRGSDEHVVAVVGDAGLTCGITMEALNNVAIHTKRLIVVINDNKWSISPNVGAISKYLNELITNPIYNRIDQDVSKFLEKLPGGESLIKIGKKAKKEAKELFVPSSLFENYGLRYLGPIEGNDLEAVTHYLEFCKNCDRPVVLHIMTTKGKGYEPALKDPEKFHGPSPFNITTGKSKPGKPGGPPKFQDVFGRAMVRFAKEDSKVVGITAAMSAGTSLNMLREASPKQFFDVGMAEEHAVLFAAGLATQGFRPVCAIYSTMLQRAYDPIIHDVGVQNLPVTFCMDRAGLSPQDGPTHHGLFDIAYLRCIPGTVVMQPKDEDELVDMLWTSLYTSDPTFVRYPRGEASGVTIKDDPQYIDIGKAEVLREGKELVFWALGPWVQEALKLADRLEVEEGISAGVVNARFAKPIDLELLMQHASKMELIVTIEDHVSKGGFGSSVLEALNESSCEIPVEIVGWPDRFVDHGSSVGDLRAVNDLDNNSIFNRILKRLNQISVPRERATLAH</sequence>
<dbReference type="InterPro" id="IPR029061">
    <property type="entry name" value="THDP-binding"/>
</dbReference>
<evidence type="ECO:0000313" key="12">
    <source>
        <dbReference type="EMBL" id="AWT60158.1"/>
    </source>
</evidence>
<reference evidence="12 13" key="1">
    <citation type="submission" date="2018-06" db="EMBL/GenBank/DDBJ databases">
        <title>Draft Genome Sequence of a Novel Marine Bacterium Related to the Verrucomicrobia.</title>
        <authorList>
            <person name="Vosseberg J."/>
            <person name="Martijn J."/>
            <person name="Ettema T.J.G."/>
        </authorList>
    </citation>
    <scope>NUCLEOTIDE SEQUENCE [LARGE SCALE GENOMIC DNA]</scope>
    <source>
        <strain evidence="12">TARA_B100001123</strain>
    </source>
</reference>
<dbReference type="Pfam" id="PF02779">
    <property type="entry name" value="Transket_pyr"/>
    <property type="match status" value="1"/>
</dbReference>
<evidence type="ECO:0000256" key="9">
    <source>
        <dbReference type="ARBA" id="ARBA00023229"/>
    </source>
</evidence>
<dbReference type="GO" id="GO:0005829">
    <property type="term" value="C:cytosol"/>
    <property type="evidence" value="ECO:0007669"/>
    <property type="project" value="TreeGrafter"/>
</dbReference>
<feature type="binding site" evidence="10">
    <location>
        <position position="175"/>
    </location>
    <ligand>
        <name>Mg(2+)</name>
        <dbReference type="ChEBI" id="CHEBI:18420"/>
    </ligand>
</feature>
<dbReference type="KEGG" id="mtar:DF168_01360"/>
<dbReference type="SUPFAM" id="SSF52518">
    <property type="entry name" value="Thiamin diphosphate-binding fold (THDP-binding)"/>
    <property type="match status" value="2"/>
</dbReference>
<dbReference type="InterPro" id="IPR005477">
    <property type="entry name" value="Dxylulose-5-P_synthase"/>
</dbReference>
<protein>
    <recommendedName>
        <fullName evidence="10">1-deoxy-D-xylulose-5-phosphate synthase</fullName>
        <ecNumber evidence="10">2.2.1.7</ecNumber>
    </recommendedName>
    <alternativeName>
        <fullName evidence="10">1-deoxyxylulose-5-phosphate synthase</fullName>
        <shortName evidence="10">DXP synthase</shortName>
        <shortName evidence="10">DXPS</shortName>
    </alternativeName>
</protein>
<comment type="catalytic activity">
    <reaction evidence="10">
        <text>D-glyceraldehyde 3-phosphate + pyruvate + H(+) = 1-deoxy-D-xylulose 5-phosphate + CO2</text>
        <dbReference type="Rhea" id="RHEA:12605"/>
        <dbReference type="ChEBI" id="CHEBI:15361"/>
        <dbReference type="ChEBI" id="CHEBI:15378"/>
        <dbReference type="ChEBI" id="CHEBI:16526"/>
        <dbReference type="ChEBI" id="CHEBI:57792"/>
        <dbReference type="ChEBI" id="CHEBI:59776"/>
        <dbReference type="EC" id="2.2.1.7"/>
    </reaction>
</comment>
<dbReference type="InterPro" id="IPR020826">
    <property type="entry name" value="Transketolase_BS"/>
</dbReference>
<dbReference type="GO" id="GO:0019288">
    <property type="term" value="P:isopentenyl diphosphate biosynthetic process, methylerythritol 4-phosphate pathway"/>
    <property type="evidence" value="ECO:0007669"/>
    <property type="project" value="TreeGrafter"/>
</dbReference>
<evidence type="ECO:0000256" key="8">
    <source>
        <dbReference type="ARBA" id="ARBA00023052"/>
    </source>
</evidence>
<comment type="function">
    <text evidence="10">Catalyzes the acyloin condensation reaction between C atoms 2 and 3 of pyruvate and glyceraldehyde 3-phosphate to yield 1-deoxy-D-xylulose-5-phosphate (DXP).</text>
</comment>
<gene>
    <name evidence="10 12" type="primary">dxs</name>
    <name evidence="12" type="ORF">DF168_01360</name>
</gene>
<feature type="binding site" evidence="10">
    <location>
        <begin position="115"/>
        <end position="117"/>
    </location>
    <ligand>
        <name>thiamine diphosphate</name>
        <dbReference type="ChEBI" id="CHEBI:58937"/>
    </ligand>
</feature>
<name>A0A2Z4AGF2_9BACT</name>
<proteinExistence type="inferred from homology"/>
<comment type="similarity">
    <text evidence="2 10">Belongs to the transketolase family. DXPS subfamily.</text>
</comment>
<comment type="subunit">
    <text evidence="3 10">Homodimer.</text>
</comment>
<evidence type="ECO:0000256" key="7">
    <source>
        <dbReference type="ARBA" id="ARBA00022977"/>
    </source>
</evidence>
<dbReference type="PROSITE" id="PS00802">
    <property type="entry name" value="TRANSKETOLASE_2"/>
    <property type="match status" value="1"/>
</dbReference>
<dbReference type="GO" id="GO:0030976">
    <property type="term" value="F:thiamine pyrophosphate binding"/>
    <property type="evidence" value="ECO:0007669"/>
    <property type="project" value="UniProtKB-UniRule"/>
</dbReference>
<organism evidence="12 13">
    <name type="scientific">Candidatus Moanibacter tarae</name>
    <dbReference type="NCBI Taxonomy" id="2200854"/>
    <lineage>
        <taxon>Bacteria</taxon>
        <taxon>Pseudomonadati</taxon>
        <taxon>Verrucomicrobiota</taxon>
        <taxon>Opitutia</taxon>
        <taxon>Puniceicoccales</taxon>
        <taxon>Puniceicoccales incertae sedis</taxon>
        <taxon>Candidatus Moanibacter</taxon>
    </lineage>
</organism>
<keyword evidence="9 10" id="KW-0414">Isoprene biosynthesis</keyword>
<dbReference type="Gene3D" id="3.40.50.920">
    <property type="match status" value="1"/>
</dbReference>
<feature type="binding site" evidence="10">
    <location>
        <position position="285"/>
    </location>
    <ligand>
        <name>thiamine diphosphate</name>
        <dbReference type="ChEBI" id="CHEBI:58937"/>
    </ligand>
</feature>
<dbReference type="GO" id="GO:0008661">
    <property type="term" value="F:1-deoxy-D-xylulose-5-phosphate synthase activity"/>
    <property type="evidence" value="ECO:0007669"/>
    <property type="project" value="UniProtKB-UniRule"/>
</dbReference>
<evidence type="ECO:0000256" key="1">
    <source>
        <dbReference type="ARBA" id="ARBA00004980"/>
    </source>
</evidence>
<dbReference type="InterPro" id="IPR009014">
    <property type="entry name" value="Transketo_C/PFOR_II"/>
</dbReference>
<feature type="binding site" evidence="10">
    <location>
        <position position="146"/>
    </location>
    <ligand>
        <name>Mg(2+)</name>
        <dbReference type="ChEBI" id="CHEBI:18420"/>
    </ligand>
</feature>
<feature type="domain" description="Transketolase-like pyrimidine-binding" evidence="11">
    <location>
        <begin position="317"/>
        <end position="481"/>
    </location>
</feature>
<dbReference type="Pfam" id="PF13292">
    <property type="entry name" value="DXP_synthase_N"/>
    <property type="match status" value="1"/>
</dbReference>
<evidence type="ECO:0000256" key="10">
    <source>
        <dbReference type="HAMAP-Rule" id="MF_00315"/>
    </source>
</evidence>
<dbReference type="InterPro" id="IPR005475">
    <property type="entry name" value="Transketolase-like_Pyr-bd"/>
</dbReference>
<comment type="cofactor">
    <cofactor evidence="10">
        <name>Mg(2+)</name>
        <dbReference type="ChEBI" id="CHEBI:18420"/>
    </cofactor>
    <text evidence="10">Binds 1 Mg(2+) ion per subunit.</text>
</comment>
<evidence type="ECO:0000259" key="11">
    <source>
        <dbReference type="SMART" id="SM00861"/>
    </source>
</evidence>
<dbReference type="Pfam" id="PF02780">
    <property type="entry name" value="Transketolase_C"/>
    <property type="match status" value="1"/>
</dbReference>
<dbReference type="EC" id="2.2.1.7" evidence="10"/>
<feature type="binding site" evidence="10">
    <location>
        <position position="73"/>
    </location>
    <ligand>
        <name>thiamine diphosphate</name>
        <dbReference type="ChEBI" id="CHEBI:58937"/>
    </ligand>
</feature>
<dbReference type="Gene3D" id="3.40.50.970">
    <property type="match status" value="2"/>
</dbReference>
<evidence type="ECO:0000256" key="2">
    <source>
        <dbReference type="ARBA" id="ARBA00011081"/>
    </source>
</evidence>
<dbReference type="SUPFAM" id="SSF52922">
    <property type="entry name" value="TK C-terminal domain-like"/>
    <property type="match status" value="1"/>
</dbReference>
<dbReference type="EMBL" id="CP029803">
    <property type="protein sequence ID" value="AWT60158.1"/>
    <property type="molecule type" value="Genomic_DNA"/>
</dbReference>
<dbReference type="CDD" id="cd02007">
    <property type="entry name" value="TPP_DXS"/>
    <property type="match status" value="1"/>
</dbReference>
<dbReference type="GO" id="GO:0000287">
    <property type="term" value="F:magnesium ion binding"/>
    <property type="evidence" value="ECO:0007669"/>
    <property type="project" value="UniProtKB-UniRule"/>
</dbReference>
<evidence type="ECO:0000256" key="4">
    <source>
        <dbReference type="ARBA" id="ARBA00022679"/>
    </source>
</evidence>
<dbReference type="PROSITE" id="PS00801">
    <property type="entry name" value="TRANSKETOLASE_1"/>
    <property type="match status" value="1"/>
</dbReference>